<evidence type="ECO:0000256" key="1">
    <source>
        <dbReference type="SAM" id="Coils"/>
    </source>
</evidence>
<keyword evidence="1" id="KW-0175">Coiled coil</keyword>
<evidence type="ECO:0000313" key="3">
    <source>
        <dbReference type="Proteomes" id="UP001482620"/>
    </source>
</evidence>
<feature type="coiled-coil region" evidence="1">
    <location>
        <begin position="43"/>
        <end position="70"/>
    </location>
</feature>
<organism evidence="2 3">
    <name type="scientific">Ilyodon furcidens</name>
    <name type="common">goldbreast splitfin</name>
    <dbReference type="NCBI Taxonomy" id="33524"/>
    <lineage>
        <taxon>Eukaryota</taxon>
        <taxon>Metazoa</taxon>
        <taxon>Chordata</taxon>
        <taxon>Craniata</taxon>
        <taxon>Vertebrata</taxon>
        <taxon>Euteleostomi</taxon>
        <taxon>Actinopterygii</taxon>
        <taxon>Neopterygii</taxon>
        <taxon>Teleostei</taxon>
        <taxon>Neoteleostei</taxon>
        <taxon>Acanthomorphata</taxon>
        <taxon>Ovalentaria</taxon>
        <taxon>Atherinomorphae</taxon>
        <taxon>Cyprinodontiformes</taxon>
        <taxon>Goodeidae</taxon>
        <taxon>Ilyodon</taxon>
    </lineage>
</organism>
<keyword evidence="3" id="KW-1185">Reference proteome</keyword>
<gene>
    <name evidence="2" type="ORF">ILYODFUR_032338</name>
</gene>
<sequence>MSDHLMRGVRVQLTTTMDSVLRTAVFEVMRIFESALYNHKMEMAQKGEEVAQLTVKLQTAELKLKDFELRNPRGAEINKTQTESEDVPDALGLSTTVPEIDVEVPDDWCAPLGYDIVTKQEEGFCPSVRLRQFSIRLYPVPLVKHEDKMLLERTL</sequence>
<protein>
    <submittedName>
        <fullName evidence="2">Uncharacterized protein</fullName>
    </submittedName>
</protein>
<evidence type="ECO:0000313" key="2">
    <source>
        <dbReference type="EMBL" id="MEQ2238345.1"/>
    </source>
</evidence>
<proteinExistence type="predicted"/>
<dbReference type="EMBL" id="JAHRIQ010051564">
    <property type="protein sequence ID" value="MEQ2238345.1"/>
    <property type="molecule type" value="Genomic_DNA"/>
</dbReference>
<accession>A0ABV0TZI2</accession>
<dbReference type="Proteomes" id="UP001482620">
    <property type="component" value="Unassembled WGS sequence"/>
</dbReference>
<comment type="caution">
    <text evidence="2">The sequence shown here is derived from an EMBL/GenBank/DDBJ whole genome shotgun (WGS) entry which is preliminary data.</text>
</comment>
<name>A0ABV0TZI2_9TELE</name>
<reference evidence="2 3" key="1">
    <citation type="submission" date="2021-06" db="EMBL/GenBank/DDBJ databases">
        <authorList>
            <person name="Palmer J.M."/>
        </authorList>
    </citation>
    <scope>NUCLEOTIDE SEQUENCE [LARGE SCALE GENOMIC DNA]</scope>
    <source>
        <strain evidence="3">if_2019</strain>
        <tissue evidence="2">Muscle</tissue>
    </source>
</reference>